<evidence type="ECO:0000259" key="2">
    <source>
        <dbReference type="SMART" id="SM00333"/>
    </source>
</evidence>
<evidence type="ECO:0000256" key="1">
    <source>
        <dbReference type="SAM" id="MobiDB-lite"/>
    </source>
</evidence>
<proteinExistence type="predicted"/>
<dbReference type="SUPFAM" id="SSF63748">
    <property type="entry name" value="Tudor/PWWP/MBT"/>
    <property type="match status" value="1"/>
</dbReference>
<dbReference type="InterPro" id="IPR002999">
    <property type="entry name" value="Tudor"/>
</dbReference>
<sequence>MVPPSRINNSISDEQNEQRTTATNSEIDYVPQFDRLSNKTNVKVVQSTERHVPASIFGAVVWAPASSALDHFGTSRFVASHYGESCFGAKSFTDFGIAQGDIYVKLFPELQLIKDEELQVLVSHFEDNGDLYVQMSRMEQAFCDLEIDMNSFYNNPFQNETYIMKDEMMRVGIPVAVCSGQSWRRARIVNIRGDSVFVQQVDFGSTIEVRKQDIRYLKSTFVTNAVAPCAILCSLYNVQHDFRDRDSVNSFIQEFLSDAARIIATVVDKRPIDNVPFIKLDVYSYDLNAPVNLNQEIDRRYTFDHAPSKRNSTPQTLMNDLNADLACWTTSAAQDIKNSNYFTESESSSV</sequence>
<dbReference type="InterPro" id="IPR035437">
    <property type="entry name" value="SNase_OB-fold_sf"/>
</dbReference>
<dbReference type="PANTHER" id="PTHR22948">
    <property type="entry name" value="TUDOR DOMAIN CONTAINING PROTEIN"/>
    <property type="match status" value="1"/>
</dbReference>
<dbReference type="SMART" id="SM00333">
    <property type="entry name" value="TUDOR"/>
    <property type="match status" value="1"/>
</dbReference>
<feature type="region of interest" description="Disordered" evidence="1">
    <location>
        <begin position="1"/>
        <end position="24"/>
    </location>
</feature>
<accession>A0A915L7K0</accession>
<evidence type="ECO:0000313" key="4">
    <source>
        <dbReference type="WBParaSite" id="nRc.2.0.1.t45721-RA"/>
    </source>
</evidence>
<dbReference type="Gene3D" id="2.30.30.140">
    <property type="match status" value="1"/>
</dbReference>
<dbReference type="AlphaFoldDB" id="A0A915L7K0"/>
<evidence type="ECO:0000313" key="3">
    <source>
        <dbReference type="Proteomes" id="UP000887565"/>
    </source>
</evidence>
<dbReference type="Proteomes" id="UP000887565">
    <property type="component" value="Unplaced"/>
</dbReference>
<keyword evidence="3" id="KW-1185">Reference proteome</keyword>
<dbReference type="GO" id="GO:0005737">
    <property type="term" value="C:cytoplasm"/>
    <property type="evidence" value="ECO:0007669"/>
    <property type="project" value="UniProtKB-ARBA"/>
</dbReference>
<dbReference type="WBParaSite" id="nRc.2.0.1.t45721-RA">
    <property type="protein sequence ID" value="nRc.2.0.1.t45721-RA"/>
    <property type="gene ID" value="nRc.2.0.1.g45721"/>
</dbReference>
<dbReference type="Gene3D" id="2.40.50.90">
    <property type="match status" value="1"/>
</dbReference>
<dbReference type="InterPro" id="IPR050621">
    <property type="entry name" value="Tudor_domain_containing"/>
</dbReference>
<organism evidence="3 4">
    <name type="scientific">Romanomermis culicivorax</name>
    <name type="common">Nematode worm</name>
    <dbReference type="NCBI Taxonomy" id="13658"/>
    <lineage>
        <taxon>Eukaryota</taxon>
        <taxon>Metazoa</taxon>
        <taxon>Ecdysozoa</taxon>
        <taxon>Nematoda</taxon>
        <taxon>Enoplea</taxon>
        <taxon>Dorylaimia</taxon>
        <taxon>Mermithida</taxon>
        <taxon>Mermithoidea</taxon>
        <taxon>Mermithidae</taxon>
        <taxon>Romanomermis</taxon>
    </lineage>
</organism>
<reference evidence="4" key="1">
    <citation type="submission" date="2022-11" db="UniProtKB">
        <authorList>
            <consortium name="WormBaseParasite"/>
        </authorList>
    </citation>
    <scope>IDENTIFICATION</scope>
</reference>
<name>A0A915L7K0_ROMCU</name>
<protein>
    <submittedName>
        <fullName evidence="4">Tudor domain-containing protein</fullName>
    </submittedName>
</protein>
<feature type="domain" description="Tudor" evidence="2">
    <location>
        <begin position="167"/>
        <end position="222"/>
    </location>
</feature>
<dbReference type="Pfam" id="PF00567">
    <property type="entry name" value="TUDOR"/>
    <property type="match status" value="1"/>
</dbReference>
<dbReference type="PANTHER" id="PTHR22948:SF29">
    <property type="entry name" value="FI02030P-RELATED"/>
    <property type="match status" value="1"/>
</dbReference>